<gene>
    <name evidence="15" type="ORF">POJ06DRAFT_196579</name>
</gene>
<dbReference type="InterPro" id="IPR017441">
    <property type="entry name" value="Protein_kinase_ATP_BS"/>
</dbReference>
<name>A0AAD7VT46_9ASCO</name>
<feature type="region of interest" description="Disordered" evidence="13">
    <location>
        <begin position="75"/>
        <end position="166"/>
    </location>
</feature>
<dbReference type="AlphaFoldDB" id="A0AAD7VT46"/>
<dbReference type="InterPro" id="IPR008271">
    <property type="entry name" value="Ser/Thr_kinase_AS"/>
</dbReference>
<feature type="compositionally biased region" description="Polar residues" evidence="13">
    <location>
        <begin position="23"/>
        <end position="45"/>
    </location>
</feature>
<dbReference type="GO" id="GO:0005940">
    <property type="term" value="C:septin ring"/>
    <property type="evidence" value="ECO:0007669"/>
    <property type="project" value="UniProtKB-ARBA"/>
</dbReference>
<evidence type="ECO:0000256" key="6">
    <source>
        <dbReference type="ARBA" id="ARBA00022679"/>
    </source>
</evidence>
<keyword evidence="16" id="KW-1185">Reference proteome</keyword>
<dbReference type="InterPro" id="IPR011009">
    <property type="entry name" value="Kinase-like_dom_sf"/>
</dbReference>
<evidence type="ECO:0000256" key="13">
    <source>
        <dbReference type="SAM" id="MobiDB-lite"/>
    </source>
</evidence>
<dbReference type="PROSITE" id="PS00108">
    <property type="entry name" value="PROTEIN_KINASE_ST"/>
    <property type="match status" value="1"/>
</dbReference>
<feature type="compositionally biased region" description="Basic and acidic residues" evidence="13">
    <location>
        <begin position="92"/>
        <end position="101"/>
    </location>
</feature>
<evidence type="ECO:0000256" key="8">
    <source>
        <dbReference type="ARBA" id="ARBA00022777"/>
    </source>
</evidence>
<dbReference type="GO" id="GO:0005524">
    <property type="term" value="F:ATP binding"/>
    <property type="evidence" value="ECO:0007669"/>
    <property type="project" value="UniProtKB-UniRule"/>
</dbReference>
<evidence type="ECO:0000256" key="5">
    <source>
        <dbReference type="ARBA" id="ARBA00022553"/>
    </source>
</evidence>
<dbReference type="PANTHER" id="PTHR24346:SF110">
    <property type="entry name" value="NON-SPECIFIC SERINE_THREONINE PROTEIN KINASE"/>
    <property type="match status" value="1"/>
</dbReference>
<dbReference type="GO" id="GO:0004674">
    <property type="term" value="F:protein serine/threonine kinase activity"/>
    <property type="evidence" value="ECO:0007669"/>
    <property type="project" value="UniProtKB-KW"/>
</dbReference>
<dbReference type="SMART" id="SM00220">
    <property type="entry name" value="S_TKc"/>
    <property type="match status" value="1"/>
</dbReference>
<organism evidence="15 16">
    <name type="scientific">Lipomyces tetrasporus</name>
    <dbReference type="NCBI Taxonomy" id="54092"/>
    <lineage>
        <taxon>Eukaryota</taxon>
        <taxon>Fungi</taxon>
        <taxon>Dikarya</taxon>
        <taxon>Ascomycota</taxon>
        <taxon>Saccharomycotina</taxon>
        <taxon>Lipomycetes</taxon>
        <taxon>Lipomycetales</taxon>
        <taxon>Lipomycetaceae</taxon>
        <taxon>Lipomyces</taxon>
    </lineage>
</organism>
<evidence type="ECO:0000256" key="3">
    <source>
        <dbReference type="ARBA" id="ARBA00012513"/>
    </source>
</evidence>
<evidence type="ECO:0000256" key="7">
    <source>
        <dbReference type="ARBA" id="ARBA00022741"/>
    </source>
</evidence>
<evidence type="ECO:0000256" key="2">
    <source>
        <dbReference type="ARBA" id="ARBA00010791"/>
    </source>
</evidence>
<evidence type="ECO:0000256" key="9">
    <source>
        <dbReference type="ARBA" id="ARBA00022840"/>
    </source>
</evidence>
<dbReference type="GeneID" id="80880201"/>
<comment type="catalytic activity">
    <reaction evidence="10">
        <text>L-threonyl-[protein] + ATP = O-phospho-L-threonyl-[protein] + ADP + H(+)</text>
        <dbReference type="Rhea" id="RHEA:46608"/>
        <dbReference type="Rhea" id="RHEA-COMP:11060"/>
        <dbReference type="Rhea" id="RHEA-COMP:11605"/>
        <dbReference type="ChEBI" id="CHEBI:15378"/>
        <dbReference type="ChEBI" id="CHEBI:30013"/>
        <dbReference type="ChEBI" id="CHEBI:30616"/>
        <dbReference type="ChEBI" id="CHEBI:61977"/>
        <dbReference type="ChEBI" id="CHEBI:456216"/>
        <dbReference type="EC" id="2.7.11.1"/>
    </reaction>
</comment>
<dbReference type="CDD" id="cd14081">
    <property type="entry name" value="STKc_BRSK1_2"/>
    <property type="match status" value="1"/>
</dbReference>
<dbReference type="RefSeq" id="XP_056044081.1">
    <property type="nucleotide sequence ID" value="XM_056185035.1"/>
</dbReference>
<dbReference type="FunFam" id="1.10.510.10:FF:000394">
    <property type="entry name" value="Serine/threonine-protein kinase HSL1"/>
    <property type="match status" value="1"/>
</dbReference>
<protein>
    <recommendedName>
        <fullName evidence="3">non-specific serine/threonine protein kinase</fullName>
        <ecNumber evidence="3">2.7.11.1</ecNumber>
    </recommendedName>
</protein>
<comment type="similarity">
    <text evidence="2">Belongs to the protein kinase superfamily. CAMK Ser/Thr protein kinase family. NIM1 subfamily.</text>
</comment>
<keyword evidence="6" id="KW-0808">Transferase</keyword>
<feature type="domain" description="Protein kinase" evidence="14">
    <location>
        <begin position="162"/>
        <end position="427"/>
    </location>
</feature>
<evidence type="ECO:0000256" key="4">
    <source>
        <dbReference type="ARBA" id="ARBA00022527"/>
    </source>
</evidence>
<dbReference type="EC" id="2.7.11.1" evidence="3"/>
<keyword evidence="4" id="KW-0723">Serine/threonine-protein kinase</keyword>
<dbReference type="GO" id="GO:0005935">
    <property type="term" value="C:cellular bud neck"/>
    <property type="evidence" value="ECO:0007669"/>
    <property type="project" value="UniProtKB-SubCell"/>
</dbReference>
<evidence type="ECO:0000313" key="15">
    <source>
        <dbReference type="EMBL" id="KAJ8100631.1"/>
    </source>
</evidence>
<keyword evidence="8 15" id="KW-0418">Kinase</keyword>
<dbReference type="PROSITE" id="PS50011">
    <property type="entry name" value="PROTEIN_KINASE_DOM"/>
    <property type="match status" value="1"/>
</dbReference>
<dbReference type="InterPro" id="IPR000719">
    <property type="entry name" value="Prot_kinase_dom"/>
</dbReference>
<feature type="compositionally biased region" description="Low complexity" evidence="13">
    <location>
        <begin position="140"/>
        <end position="152"/>
    </location>
</feature>
<evidence type="ECO:0000259" key="14">
    <source>
        <dbReference type="PROSITE" id="PS50011"/>
    </source>
</evidence>
<keyword evidence="9 12" id="KW-0067">ATP-binding</keyword>
<comment type="subcellular location">
    <subcellularLocation>
        <location evidence="1">Bud neck</location>
    </subcellularLocation>
</comment>
<dbReference type="PROSITE" id="PS00107">
    <property type="entry name" value="PROTEIN_KINASE_ATP"/>
    <property type="match status" value="1"/>
</dbReference>
<dbReference type="Proteomes" id="UP001217417">
    <property type="component" value="Unassembled WGS sequence"/>
</dbReference>
<accession>A0AAD7VT46</accession>
<sequence length="513" mass="56958">MPPRQPNSQPRTTVAGRVLGEITNVQSSSSGNPRQPGGQSKVSSAIQHFSRITAAATSSSGGAVISRPIEIEEDREQAWSGYDNTGAPSQRHSLEYNRRPEMPASPDYTRAGFVSSSPPVKSDDDFDDERTTDKRVSQASTGTNSSSTSSGGYRRKTHVGPWRLGRTLGRGSSGRVRLAKHAQTGRLAAVKIVPKSANLDEPDDKSGKKGKDAAGLPYGIEREVIIMKLIEHPNVMGLYDVWENRGELYLILEYVEGGELFEYLIKRGRLEEKEAVHYFRQIILGMDYCHQFNICHRDLKPENLLLDKYHNIKIADFGMAALETSGKMLETSCGSPHYASPEIVAGKTYHGAPSDVWSCGVILFALLTGHLPFDDDNIRNLLMKVQAGRFQMPSDLSIQAKDLIWRILKTDPDERITAAEILDHPLLKKYPAEKTPAQVSGHTLKVDRPVRSIEEIDMEIVKNLQTLWHGEDKNVIIQRLLSIEYATCGAWSVTMLHTNNGLGQILRKLFIAC</sequence>
<feature type="compositionally biased region" description="Polar residues" evidence="13">
    <location>
        <begin position="82"/>
        <end position="91"/>
    </location>
</feature>
<evidence type="ECO:0000313" key="16">
    <source>
        <dbReference type="Proteomes" id="UP001217417"/>
    </source>
</evidence>
<dbReference type="Gene3D" id="1.10.510.10">
    <property type="entry name" value="Transferase(Phosphotransferase) domain 1"/>
    <property type="match status" value="1"/>
</dbReference>
<reference evidence="15" key="1">
    <citation type="submission" date="2023-03" db="EMBL/GenBank/DDBJ databases">
        <title>Near-Complete genome sequence of Lipomyces tetrasporous NRRL Y-64009, an oleaginous yeast capable of growing on lignocellulosic hydrolysates.</title>
        <authorList>
            <consortium name="Lawrence Berkeley National Laboratory"/>
            <person name="Jagtap S.S."/>
            <person name="Liu J.-J."/>
            <person name="Walukiewicz H.E."/>
            <person name="Pangilinan J."/>
            <person name="Lipzen A."/>
            <person name="Ahrendt S."/>
            <person name="Koriabine M."/>
            <person name="Cobaugh K."/>
            <person name="Salamov A."/>
            <person name="Yoshinaga Y."/>
            <person name="Ng V."/>
            <person name="Daum C."/>
            <person name="Grigoriev I.V."/>
            <person name="Slininger P.J."/>
            <person name="Dien B.S."/>
            <person name="Jin Y.-S."/>
            <person name="Rao C.V."/>
        </authorList>
    </citation>
    <scope>NUCLEOTIDE SEQUENCE</scope>
    <source>
        <strain evidence="15">NRRL Y-64009</strain>
    </source>
</reference>
<proteinExistence type="inferred from homology"/>
<dbReference type="EMBL" id="JARPMG010000005">
    <property type="protein sequence ID" value="KAJ8100631.1"/>
    <property type="molecule type" value="Genomic_DNA"/>
</dbReference>
<comment type="caution">
    <text evidence="15">The sequence shown here is derived from an EMBL/GenBank/DDBJ whole genome shotgun (WGS) entry which is preliminary data.</text>
</comment>
<evidence type="ECO:0000256" key="1">
    <source>
        <dbReference type="ARBA" id="ARBA00004266"/>
    </source>
</evidence>
<evidence type="ECO:0000256" key="10">
    <source>
        <dbReference type="ARBA" id="ARBA00047899"/>
    </source>
</evidence>
<evidence type="ECO:0000256" key="12">
    <source>
        <dbReference type="PROSITE-ProRule" id="PRU10141"/>
    </source>
</evidence>
<dbReference type="GO" id="GO:0035556">
    <property type="term" value="P:intracellular signal transduction"/>
    <property type="evidence" value="ECO:0007669"/>
    <property type="project" value="TreeGrafter"/>
</dbReference>
<keyword evidence="7 12" id="KW-0547">Nucleotide-binding</keyword>
<evidence type="ECO:0000256" key="11">
    <source>
        <dbReference type="ARBA" id="ARBA00048679"/>
    </source>
</evidence>
<keyword evidence="5" id="KW-0597">Phosphoprotein</keyword>
<feature type="region of interest" description="Disordered" evidence="13">
    <location>
        <begin position="20"/>
        <end position="45"/>
    </location>
</feature>
<dbReference type="PANTHER" id="PTHR24346">
    <property type="entry name" value="MAP/MICROTUBULE AFFINITY-REGULATING KINASE"/>
    <property type="match status" value="1"/>
</dbReference>
<dbReference type="SUPFAM" id="SSF56112">
    <property type="entry name" value="Protein kinase-like (PK-like)"/>
    <property type="match status" value="1"/>
</dbReference>
<dbReference type="Pfam" id="PF00069">
    <property type="entry name" value="Pkinase"/>
    <property type="match status" value="1"/>
</dbReference>
<feature type="binding site" evidence="12">
    <location>
        <position position="191"/>
    </location>
    <ligand>
        <name>ATP</name>
        <dbReference type="ChEBI" id="CHEBI:30616"/>
    </ligand>
</feature>
<comment type="catalytic activity">
    <reaction evidence="11">
        <text>L-seryl-[protein] + ATP = O-phospho-L-seryl-[protein] + ADP + H(+)</text>
        <dbReference type="Rhea" id="RHEA:17989"/>
        <dbReference type="Rhea" id="RHEA-COMP:9863"/>
        <dbReference type="Rhea" id="RHEA-COMP:11604"/>
        <dbReference type="ChEBI" id="CHEBI:15378"/>
        <dbReference type="ChEBI" id="CHEBI:29999"/>
        <dbReference type="ChEBI" id="CHEBI:30616"/>
        <dbReference type="ChEBI" id="CHEBI:83421"/>
        <dbReference type="ChEBI" id="CHEBI:456216"/>
        <dbReference type="EC" id="2.7.11.1"/>
    </reaction>
</comment>